<accession>A0AAN8B9R9</accession>
<evidence type="ECO:0000313" key="2">
    <source>
        <dbReference type="EMBL" id="KAK5880560.1"/>
    </source>
</evidence>
<evidence type="ECO:0000256" key="1">
    <source>
        <dbReference type="SAM" id="MobiDB-lite"/>
    </source>
</evidence>
<dbReference type="EMBL" id="JAULUE010002064">
    <property type="protein sequence ID" value="KAK5880560.1"/>
    <property type="molecule type" value="Genomic_DNA"/>
</dbReference>
<dbReference type="Proteomes" id="UP001335648">
    <property type="component" value="Unassembled WGS sequence"/>
</dbReference>
<feature type="region of interest" description="Disordered" evidence="1">
    <location>
        <begin position="82"/>
        <end position="114"/>
    </location>
</feature>
<keyword evidence="3" id="KW-1185">Reference proteome</keyword>
<reference evidence="2 3" key="1">
    <citation type="journal article" date="2023" name="Mol. Biol. Evol.">
        <title>Genomics of Secondarily Temperate Adaptation in the Only Non-Antarctic Icefish.</title>
        <authorList>
            <person name="Rivera-Colon A.G."/>
            <person name="Rayamajhi N."/>
            <person name="Minhas B.F."/>
            <person name="Madrigal G."/>
            <person name="Bilyk K.T."/>
            <person name="Yoon V."/>
            <person name="Hune M."/>
            <person name="Gregory S."/>
            <person name="Cheng C.H.C."/>
            <person name="Catchen J.M."/>
        </authorList>
    </citation>
    <scope>NUCLEOTIDE SEQUENCE [LARGE SCALE GENOMIC DNA]</scope>
    <source>
        <strain evidence="2">JC2023a</strain>
    </source>
</reference>
<name>A0AAN8B9R9_9TELE</name>
<organism evidence="2 3">
    <name type="scientific">Champsocephalus esox</name>
    <name type="common">pike icefish</name>
    <dbReference type="NCBI Taxonomy" id="159716"/>
    <lineage>
        <taxon>Eukaryota</taxon>
        <taxon>Metazoa</taxon>
        <taxon>Chordata</taxon>
        <taxon>Craniata</taxon>
        <taxon>Vertebrata</taxon>
        <taxon>Euteleostomi</taxon>
        <taxon>Actinopterygii</taxon>
        <taxon>Neopterygii</taxon>
        <taxon>Teleostei</taxon>
        <taxon>Neoteleostei</taxon>
        <taxon>Acanthomorphata</taxon>
        <taxon>Eupercaria</taxon>
        <taxon>Perciformes</taxon>
        <taxon>Notothenioidei</taxon>
        <taxon>Channichthyidae</taxon>
        <taxon>Champsocephalus</taxon>
    </lineage>
</organism>
<evidence type="ECO:0000313" key="3">
    <source>
        <dbReference type="Proteomes" id="UP001335648"/>
    </source>
</evidence>
<protein>
    <submittedName>
        <fullName evidence="2">Uncharacterized protein</fullName>
    </submittedName>
</protein>
<gene>
    <name evidence="2" type="ORF">CesoFtcFv8_023574</name>
</gene>
<dbReference type="AlphaFoldDB" id="A0AAN8B9R9"/>
<proteinExistence type="predicted"/>
<comment type="caution">
    <text evidence="2">The sequence shown here is derived from an EMBL/GenBank/DDBJ whole genome shotgun (WGS) entry which is preliminary data.</text>
</comment>
<sequence>MKSTQRLEVRGAWWPRPRRFHPRRWIAEQDYSGTWKTEPAVTGNEGTHLHRWKDIAVVTPVGFGLAVGTHLRSWMTLGHQGRWGGQPKPLAAAPRCSPHRPRSLPPPHALTPSTLQSRQRSKRCWCCSGAEPLKQYCK</sequence>